<keyword evidence="2" id="KW-1185">Reference proteome</keyword>
<gene>
    <name evidence="1" type="ORF">PDE_06296</name>
</gene>
<proteinExistence type="predicted"/>
<sequence>MDPHDTYESQDESSMVNTMKMQMKIDLEKPIKNIWSD</sequence>
<name>S7ZRQ5_PENO1</name>
<dbReference type="AlphaFoldDB" id="S7ZRQ5"/>
<evidence type="ECO:0000313" key="2">
    <source>
        <dbReference type="Proteomes" id="UP000019376"/>
    </source>
</evidence>
<dbReference type="HOGENOM" id="CLU_3351297_0_0_1"/>
<protein>
    <submittedName>
        <fullName evidence="1">Uncharacterized protein</fullName>
    </submittedName>
</protein>
<evidence type="ECO:0000313" key="1">
    <source>
        <dbReference type="EMBL" id="EPS31341.1"/>
    </source>
</evidence>
<organism evidence="1 2">
    <name type="scientific">Penicillium oxalicum (strain 114-2 / CGMCC 5302)</name>
    <name type="common">Penicillium decumbens</name>
    <dbReference type="NCBI Taxonomy" id="933388"/>
    <lineage>
        <taxon>Eukaryota</taxon>
        <taxon>Fungi</taxon>
        <taxon>Dikarya</taxon>
        <taxon>Ascomycota</taxon>
        <taxon>Pezizomycotina</taxon>
        <taxon>Eurotiomycetes</taxon>
        <taxon>Eurotiomycetidae</taxon>
        <taxon>Eurotiales</taxon>
        <taxon>Aspergillaceae</taxon>
        <taxon>Penicillium</taxon>
    </lineage>
</organism>
<dbReference type="EMBL" id="KB644413">
    <property type="protein sequence ID" value="EPS31341.1"/>
    <property type="molecule type" value="Genomic_DNA"/>
</dbReference>
<dbReference type="Proteomes" id="UP000019376">
    <property type="component" value="Unassembled WGS sequence"/>
</dbReference>
<accession>S7ZRQ5</accession>
<reference evidence="1 2" key="1">
    <citation type="journal article" date="2013" name="PLoS ONE">
        <title>Genomic and secretomic analyses reveal unique features of the lignocellulolytic enzyme system of Penicillium decumbens.</title>
        <authorList>
            <person name="Liu G."/>
            <person name="Zhang L."/>
            <person name="Wei X."/>
            <person name="Zou G."/>
            <person name="Qin Y."/>
            <person name="Ma L."/>
            <person name="Li J."/>
            <person name="Zheng H."/>
            <person name="Wang S."/>
            <person name="Wang C."/>
            <person name="Xun L."/>
            <person name="Zhao G.-P."/>
            <person name="Zhou Z."/>
            <person name="Qu Y."/>
        </authorList>
    </citation>
    <scope>NUCLEOTIDE SEQUENCE [LARGE SCALE GENOMIC DNA]</scope>
    <source>
        <strain evidence="2">114-2 / CGMCC 5302</strain>
    </source>
</reference>